<dbReference type="Gene3D" id="2.30.120.10">
    <property type="match status" value="1"/>
</dbReference>
<dbReference type="RefSeq" id="WP_194536187.1">
    <property type="nucleotide sequence ID" value="NZ_JACEFB010000001.1"/>
</dbReference>
<keyword evidence="7" id="KW-1185">Reference proteome</keyword>
<evidence type="ECO:0000313" key="6">
    <source>
        <dbReference type="EMBL" id="MBA2224765.1"/>
    </source>
</evidence>
<dbReference type="Gene3D" id="1.10.439.10">
    <property type="entry name" value="Penicillin Amidohydrolase, domain 1"/>
    <property type="match status" value="1"/>
</dbReference>
<dbReference type="GO" id="GO:0046872">
    <property type="term" value="F:metal ion binding"/>
    <property type="evidence" value="ECO:0007669"/>
    <property type="project" value="UniProtKB-KW"/>
</dbReference>
<dbReference type="Gene3D" id="1.10.1400.10">
    <property type="match status" value="1"/>
</dbReference>
<dbReference type="InterPro" id="IPR014395">
    <property type="entry name" value="Pen/GL7ACA/AHL_acylase"/>
</dbReference>
<dbReference type="InterPro" id="IPR029055">
    <property type="entry name" value="Ntn_hydrolases_N"/>
</dbReference>
<keyword evidence="5" id="KW-0106">Calcium</keyword>
<dbReference type="InterPro" id="IPR002692">
    <property type="entry name" value="S45"/>
</dbReference>
<evidence type="ECO:0000256" key="4">
    <source>
        <dbReference type="PIRSR" id="PIRSR001227-1"/>
    </source>
</evidence>
<proteinExistence type="inferred from homology"/>
<dbReference type="SUPFAM" id="SSF56235">
    <property type="entry name" value="N-terminal nucleophile aminohydrolases (Ntn hydrolases)"/>
    <property type="match status" value="1"/>
</dbReference>
<feature type="binding site" evidence="5">
    <location>
        <position position="176"/>
    </location>
    <ligand>
        <name>Ca(2+)</name>
        <dbReference type="ChEBI" id="CHEBI:29108"/>
    </ligand>
</feature>
<gene>
    <name evidence="6" type="ORF">H0921_01155</name>
</gene>
<dbReference type="AlphaFoldDB" id="A0A7V8VB24"/>
<evidence type="ECO:0000256" key="1">
    <source>
        <dbReference type="ARBA" id="ARBA00006586"/>
    </source>
</evidence>
<evidence type="ECO:0000313" key="7">
    <source>
        <dbReference type="Proteomes" id="UP000542342"/>
    </source>
</evidence>
<evidence type="ECO:0000256" key="5">
    <source>
        <dbReference type="PIRSR" id="PIRSR001227-2"/>
    </source>
</evidence>
<dbReference type="PANTHER" id="PTHR34218">
    <property type="entry name" value="PEPTIDASE S45 PENICILLIN AMIDASE"/>
    <property type="match status" value="1"/>
</dbReference>
<protein>
    <submittedName>
        <fullName evidence="6">Penicillin acylase family protein</fullName>
    </submittedName>
</protein>
<reference evidence="6 7" key="1">
    <citation type="submission" date="2020-07" db="EMBL/GenBank/DDBJ databases">
        <title>Thermogemmata thermophila gen. nov., sp. nov., a novel moderate thermophilic planctomycete from a Kamchatka hot spring.</title>
        <authorList>
            <person name="Elcheninov A.G."/>
            <person name="Podosokorskaya O.A."/>
            <person name="Kovaleva O.L."/>
            <person name="Novikov A."/>
            <person name="Bonch-Osmolovskaya E.A."/>
            <person name="Toshchakov S.V."/>
            <person name="Kublanov I.V."/>
        </authorList>
    </citation>
    <scope>NUCLEOTIDE SEQUENCE [LARGE SCALE GENOMIC DNA]</scope>
    <source>
        <strain evidence="6 7">2918</strain>
    </source>
</reference>
<dbReference type="InterPro" id="IPR043147">
    <property type="entry name" value="Penicillin_amidase_A-knob"/>
</dbReference>
<dbReference type="GO" id="GO:0016811">
    <property type="term" value="F:hydrolase activity, acting on carbon-nitrogen (but not peptide) bonds, in linear amides"/>
    <property type="evidence" value="ECO:0007669"/>
    <property type="project" value="InterPro"/>
</dbReference>
<dbReference type="InterPro" id="IPR023343">
    <property type="entry name" value="Penicillin_amidase_dom1"/>
</dbReference>
<feature type="binding site" evidence="5">
    <location>
        <position position="307"/>
    </location>
    <ligand>
        <name>Ca(2+)</name>
        <dbReference type="ChEBI" id="CHEBI:29108"/>
    </ligand>
</feature>
<keyword evidence="3" id="KW-0865">Zymogen</keyword>
<dbReference type="InterPro" id="IPR043146">
    <property type="entry name" value="Penicillin_amidase_N_B-knob"/>
</dbReference>
<evidence type="ECO:0000256" key="2">
    <source>
        <dbReference type="ARBA" id="ARBA00022801"/>
    </source>
</evidence>
<dbReference type="GO" id="GO:0017000">
    <property type="term" value="P:antibiotic biosynthetic process"/>
    <property type="evidence" value="ECO:0007669"/>
    <property type="project" value="InterPro"/>
</dbReference>
<comment type="cofactor">
    <cofactor evidence="5">
        <name>Ca(2+)</name>
        <dbReference type="ChEBI" id="CHEBI:29108"/>
    </cofactor>
    <text evidence="5">Binds 1 Ca(2+) ion per dimer.</text>
</comment>
<feature type="active site" description="Nucleophile" evidence="4">
    <location>
        <position position="235"/>
    </location>
</feature>
<feature type="binding site" evidence="5">
    <location>
        <position position="310"/>
    </location>
    <ligand>
        <name>Ca(2+)</name>
        <dbReference type="ChEBI" id="CHEBI:29108"/>
    </ligand>
</feature>
<dbReference type="PANTHER" id="PTHR34218:SF4">
    <property type="entry name" value="ACYL-HOMOSERINE LACTONE ACYLASE QUIP"/>
    <property type="match status" value="1"/>
</dbReference>
<sequence>MDGMNLYRLLLRLILGRRLPRWEGELRLAGPCAPITIRRDSWGVPHIDAASDTDALFALGFCQGQDRAGQLEVLWRLSRGRLAEWVGIAGLGLDRLSRRIGFRRAALAQLEVQFGWVREWLAAFTAGVNAGLSAGLPRKPHEFAILGGQPSRWDEADLLAVLKLQSFLLPSNWDMELLRFRILLQDGPDAVAALDPSAVAAPVSHSGATGLEAGLNQLQSEIASLRAFLGLGGGSNNWVMAGQRTASGKPLLANDPHLSPTVPPPWYLAHVRTPEWEAAGAMLAGSLGFGVGHNGFCAWGVTAALSDNTDLFVETLHSDGSSVREPDGSWTPCERVREVIHVRRGEDHVEEVLITPRGPIVTPALADVPYALSLRAVWLDPLPIDGFLSAPRARSFAQFRQAFAHWPLLPLNVVYADSAGTIGWQMTGQIPRRKGGTGLLPTGAAQPGAGWDTELIPFAQMPYVENPPQGYWVTANQNPRLDLPDLAIHLGSDYCDPYRYRAIQEALANRSQGWTAEDCLKLQCSTRSVPWEDIRDIVLSLSVQDRDAVEALKLLKNWNGEVSADSPAAAVFEVFVTGMIVELTKLRAPHTWQLALQSGDSNLFADRRVGHLIHLLRTQPAGWVASWSQFMEQALGQAVRRLRQHAGPGHAYWSWGHVRMLRLKHLVFGTVRGLSACFNLGPVPCPGDANTISQAAVSLLNPFADTHNMANLRAVFDLAQLGESRFILCGGQSGNPCSPHYDDQLPLWQRGEAITLPWSQADVIRATRHTLRLLPASTISDSPLSPASAG</sequence>
<comment type="similarity">
    <text evidence="1">Belongs to the peptidase S45 family.</text>
</comment>
<organism evidence="6 7">
    <name type="scientific">Thermogemmata fonticola</name>
    <dbReference type="NCBI Taxonomy" id="2755323"/>
    <lineage>
        <taxon>Bacteria</taxon>
        <taxon>Pseudomonadati</taxon>
        <taxon>Planctomycetota</taxon>
        <taxon>Planctomycetia</taxon>
        <taxon>Gemmatales</taxon>
        <taxon>Gemmataceae</taxon>
        <taxon>Thermogemmata</taxon>
    </lineage>
</organism>
<dbReference type="Pfam" id="PF01804">
    <property type="entry name" value="Penicil_amidase"/>
    <property type="match status" value="1"/>
</dbReference>
<name>A0A7V8VB24_9BACT</name>
<keyword evidence="5" id="KW-0479">Metal-binding</keyword>
<dbReference type="Proteomes" id="UP000542342">
    <property type="component" value="Unassembled WGS sequence"/>
</dbReference>
<accession>A0A7V8VB24</accession>
<dbReference type="EMBL" id="JACEFB010000001">
    <property type="protein sequence ID" value="MBA2224765.1"/>
    <property type="molecule type" value="Genomic_DNA"/>
</dbReference>
<evidence type="ECO:0000256" key="3">
    <source>
        <dbReference type="ARBA" id="ARBA00023145"/>
    </source>
</evidence>
<dbReference type="PIRSF" id="PIRSF001227">
    <property type="entry name" value="Pen_acylase"/>
    <property type="match status" value="1"/>
</dbReference>
<dbReference type="CDD" id="cd03747">
    <property type="entry name" value="Ntn_PGA_like"/>
    <property type="match status" value="1"/>
</dbReference>
<keyword evidence="2" id="KW-0378">Hydrolase</keyword>
<comment type="caution">
    <text evidence="6">The sequence shown here is derived from an EMBL/GenBank/DDBJ whole genome shotgun (WGS) entry which is preliminary data.</text>
</comment>
<dbReference type="Gene3D" id="3.60.20.10">
    <property type="entry name" value="Glutamine Phosphoribosylpyrophosphate, subunit 1, domain 1"/>
    <property type="match status" value="1"/>
</dbReference>